<dbReference type="PANTHER" id="PTHR44051:SF3">
    <property type="entry name" value="TRANSCRIPTIONAL REGULATOR URE2"/>
    <property type="match status" value="1"/>
</dbReference>
<dbReference type="PROSITE" id="PS50404">
    <property type="entry name" value="GST_NTER"/>
    <property type="match status" value="1"/>
</dbReference>
<comment type="similarity">
    <text evidence="1 2">Belongs to the GST superfamily.</text>
</comment>
<organism evidence="5 6">
    <name type="scientific">Serendipita vermifera MAFF 305830</name>
    <dbReference type="NCBI Taxonomy" id="933852"/>
    <lineage>
        <taxon>Eukaryota</taxon>
        <taxon>Fungi</taxon>
        <taxon>Dikarya</taxon>
        <taxon>Basidiomycota</taxon>
        <taxon>Agaricomycotina</taxon>
        <taxon>Agaricomycetes</taxon>
        <taxon>Sebacinales</taxon>
        <taxon>Serendipitaceae</taxon>
        <taxon>Serendipita</taxon>
    </lineage>
</organism>
<dbReference type="Proteomes" id="UP000054097">
    <property type="component" value="Unassembled WGS sequence"/>
</dbReference>
<dbReference type="SFLD" id="SFLDS00019">
    <property type="entry name" value="Glutathione_Transferase_(cytos"/>
    <property type="match status" value="1"/>
</dbReference>
<dbReference type="STRING" id="933852.A0A0C3BJU7"/>
<dbReference type="HOGENOM" id="CLU_011226_14_2_1"/>
<dbReference type="Pfam" id="PF00043">
    <property type="entry name" value="GST_C"/>
    <property type="match status" value="1"/>
</dbReference>
<dbReference type="CDD" id="cd03048">
    <property type="entry name" value="GST_N_Ure2p_like"/>
    <property type="match status" value="1"/>
</dbReference>
<reference evidence="6" key="2">
    <citation type="submission" date="2015-01" db="EMBL/GenBank/DDBJ databases">
        <title>Evolutionary Origins and Diversification of the Mycorrhizal Mutualists.</title>
        <authorList>
            <consortium name="DOE Joint Genome Institute"/>
            <consortium name="Mycorrhizal Genomics Consortium"/>
            <person name="Kohler A."/>
            <person name="Kuo A."/>
            <person name="Nagy L.G."/>
            <person name="Floudas D."/>
            <person name="Copeland A."/>
            <person name="Barry K.W."/>
            <person name="Cichocki N."/>
            <person name="Veneault-Fourrey C."/>
            <person name="LaButti K."/>
            <person name="Lindquist E.A."/>
            <person name="Lipzen A."/>
            <person name="Lundell T."/>
            <person name="Morin E."/>
            <person name="Murat C."/>
            <person name="Riley R."/>
            <person name="Ohm R."/>
            <person name="Sun H."/>
            <person name="Tunlid A."/>
            <person name="Henrissat B."/>
            <person name="Grigoriev I.V."/>
            <person name="Hibbett D.S."/>
            <person name="Martin F."/>
        </authorList>
    </citation>
    <scope>NUCLEOTIDE SEQUENCE [LARGE SCALE GENOMIC DNA]</scope>
    <source>
        <strain evidence="6">MAFF 305830</strain>
    </source>
</reference>
<dbReference type="EMBL" id="KN824280">
    <property type="protein sequence ID" value="KIM32364.1"/>
    <property type="molecule type" value="Genomic_DNA"/>
</dbReference>
<evidence type="ECO:0000259" key="3">
    <source>
        <dbReference type="PROSITE" id="PS50404"/>
    </source>
</evidence>
<dbReference type="PROSITE" id="PS50405">
    <property type="entry name" value="GST_CTER"/>
    <property type="match status" value="1"/>
</dbReference>
<dbReference type="PANTHER" id="PTHR44051">
    <property type="entry name" value="GLUTATHIONE S-TRANSFERASE-RELATED"/>
    <property type="match status" value="1"/>
</dbReference>
<gene>
    <name evidence="5" type="ORF">M408DRAFT_326959</name>
</gene>
<feature type="domain" description="GST C-terminal" evidence="4">
    <location>
        <begin position="94"/>
        <end position="230"/>
    </location>
</feature>
<dbReference type="AlphaFoldDB" id="A0A0C3BJU7"/>
<dbReference type="InterPro" id="IPR004045">
    <property type="entry name" value="Glutathione_S-Trfase_N"/>
</dbReference>
<evidence type="ECO:0000256" key="2">
    <source>
        <dbReference type="RuleBase" id="RU003494"/>
    </source>
</evidence>
<dbReference type="SUPFAM" id="SSF52833">
    <property type="entry name" value="Thioredoxin-like"/>
    <property type="match status" value="1"/>
</dbReference>
<proteinExistence type="inferred from homology"/>
<evidence type="ECO:0000313" key="6">
    <source>
        <dbReference type="Proteomes" id="UP000054097"/>
    </source>
</evidence>
<dbReference type="Gene3D" id="1.20.1050.130">
    <property type="match status" value="1"/>
</dbReference>
<dbReference type="SFLD" id="SFLDG00358">
    <property type="entry name" value="Main_(cytGST)"/>
    <property type="match status" value="1"/>
</dbReference>
<sequence length="260" mass="30135">MSSPQLTLYFAESGLNYMKLMVLMEELGLSYNEVILDFAKEEHKTEEYRELNPNGRIPTLVDHSNNDEVVWESNAIMKYIAERYDTDKKLLVTDEKEKADLDTWLFYQASHQGPTFGNCQWFMFYHTERLPSAIIRFQGEIKRIFGVLNDVLSKKTWLVGNKCTIADLAFIKYNDYALRNLLPADFNVEREYPHFAAWHNRLLSRPTVQYVLKHMDELDVGRERQHVTGMTHSEFARTATGVARRGIAAQAAKDELLSTA</sequence>
<evidence type="ECO:0008006" key="7">
    <source>
        <dbReference type="Google" id="ProtNLM"/>
    </source>
</evidence>
<protein>
    <recommendedName>
        <fullName evidence="7">Glutathione transferase</fullName>
    </recommendedName>
</protein>
<dbReference type="Pfam" id="PF02798">
    <property type="entry name" value="GST_N"/>
    <property type="match status" value="1"/>
</dbReference>
<reference evidence="5 6" key="1">
    <citation type="submission" date="2014-04" db="EMBL/GenBank/DDBJ databases">
        <authorList>
            <consortium name="DOE Joint Genome Institute"/>
            <person name="Kuo A."/>
            <person name="Zuccaro A."/>
            <person name="Kohler A."/>
            <person name="Nagy L.G."/>
            <person name="Floudas D."/>
            <person name="Copeland A."/>
            <person name="Barry K.W."/>
            <person name="Cichocki N."/>
            <person name="Veneault-Fourrey C."/>
            <person name="LaButti K."/>
            <person name="Lindquist E.A."/>
            <person name="Lipzen A."/>
            <person name="Lundell T."/>
            <person name="Morin E."/>
            <person name="Murat C."/>
            <person name="Sun H."/>
            <person name="Tunlid A."/>
            <person name="Henrissat B."/>
            <person name="Grigoriev I.V."/>
            <person name="Hibbett D.S."/>
            <person name="Martin F."/>
            <person name="Nordberg H.P."/>
            <person name="Cantor M.N."/>
            <person name="Hua S.X."/>
        </authorList>
    </citation>
    <scope>NUCLEOTIDE SEQUENCE [LARGE SCALE GENOMIC DNA]</scope>
    <source>
        <strain evidence="5 6">MAFF 305830</strain>
    </source>
</reference>
<dbReference type="OrthoDB" id="422574at2759"/>
<dbReference type="InterPro" id="IPR036249">
    <property type="entry name" value="Thioredoxin-like_sf"/>
</dbReference>
<dbReference type="InterPro" id="IPR004046">
    <property type="entry name" value="GST_C"/>
</dbReference>
<dbReference type="SUPFAM" id="SSF47616">
    <property type="entry name" value="GST C-terminal domain-like"/>
    <property type="match status" value="1"/>
</dbReference>
<dbReference type="InterPro" id="IPR036282">
    <property type="entry name" value="Glutathione-S-Trfase_C_sf"/>
</dbReference>
<feature type="domain" description="GST N-terminal" evidence="3">
    <location>
        <begin position="4"/>
        <end position="88"/>
    </location>
</feature>
<evidence type="ECO:0000313" key="5">
    <source>
        <dbReference type="EMBL" id="KIM32364.1"/>
    </source>
</evidence>
<keyword evidence="6" id="KW-1185">Reference proteome</keyword>
<dbReference type="InterPro" id="IPR010987">
    <property type="entry name" value="Glutathione-S-Trfase_C-like"/>
</dbReference>
<dbReference type="InterPro" id="IPR040079">
    <property type="entry name" value="Glutathione_S-Trfase"/>
</dbReference>
<name>A0A0C3BJU7_SERVB</name>
<evidence type="ECO:0000256" key="1">
    <source>
        <dbReference type="ARBA" id="ARBA00007409"/>
    </source>
</evidence>
<evidence type="ECO:0000259" key="4">
    <source>
        <dbReference type="PROSITE" id="PS50405"/>
    </source>
</evidence>
<dbReference type="SFLD" id="SFLDG01151">
    <property type="entry name" value="Main.2:_Nu-like"/>
    <property type="match status" value="1"/>
</dbReference>
<accession>A0A0C3BJU7</accession>